<feature type="domain" description="Ketoreductase" evidence="4">
    <location>
        <begin position="6"/>
        <end position="186"/>
    </location>
</feature>
<keyword evidence="3" id="KW-0520">NAD</keyword>
<dbReference type="PANTHER" id="PTHR24321">
    <property type="entry name" value="DEHYDROGENASES, SHORT CHAIN"/>
    <property type="match status" value="1"/>
</dbReference>
<evidence type="ECO:0000256" key="3">
    <source>
        <dbReference type="ARBA" id="ARBA00023027"/>
    </source>
</evidence>
<dbReference type="PRINTS" id="PR00081">
    <property type="entry name" value="GDHRDH"/>
</dbReference>
<dbReference type="Proteomes" id="UP000755585">
    <property type="component" value="Unassembled WGS sequence"/>
</dbReference>
<dbReference type="InterPro" id="IPR002347">
    <property type="entry name" value="SDR_fam"/>
</dbReference>
<evidence type="ECO:0000256" key="1">
    <source>
        <dbReference type="ARBA" id="ARBA00006484"/>
    </source>
</evidence>
<dbReference type="InterPro" id="IPR020904">
    <property type="entry name" value="Sc_DH/Rdtase_CS"/>
</dbReference>
<dbReference type="PRINTS" id="PR00080">
    <property type="entry name" value="SDRFAMILY"/>
</dbReference>
<keyword evidence="6" id="KW-1185">Reference proteome</keyword>
<evidence type="ECO:0000313" key="6">
    <source>
        <dbReference type="Proteomes" id="UP000755585"/>
    </source>
</evidence>
<evidence type="ECO:0000256" key="2">
    <source>
        <dbReference type="ARBA" id="ARBA00023002"/>
    </source>
</evidence>
<gene>
    <name evidence="5" type="ORF">JOF29_002686</name>
</gene>
<dbReference type="SMART" id="SM00822">
    <property type="entry name" value="PKS_KR"/>
    <property type="match status" value="1"/>
</dbReference>
<protein>
    <submittedName>
        <fullName evidence="5">NAD(P)-dependent dehydrogenase (Short-subunit alcohol dehydrogenase family)</fullName>
    </submittedName>
</protein>
<name>A0ABS4UIW6_9ACTN</name>
<dbReference type="InterPro" id="IPR057326">
    <property type="entry name" value="KR_dom"/>
</dbReference>
<accession>A0ABS4UIW6</accession>
<dbReference type="Pfam" id="PF13561">
    <property type="entry name" value="adh_short_C2"/>
    <property type="match status" value="1"/>
</dbReference>
<dbReference type="Gene3D" id="3.40.50.720">
    <property type="entry name" value="NAD(P)-binding Rossmann-like Domain"/>
    <property type="match status" value="1"/>
</dbReference>
<dbReference type="RefSeq" id="WP_209694486.1">
    <property type="nucleotide sequence ID" value="NZ_BAAAVU010000035.1"/>
</dbReference>
<sequence>MPADGSVCVVTGAGSGIGYAIARRLMGAGWTVVAVDVDDSGLRRLSADCAAGDSLATLVGDISDRVTSQRAADCAERLGALRGWVNNAGIEIDEPAHRLTEEPLRRQLDVNLIGTMWGCAEAVRRFMVSGTPGSICSISSIQATRGFPGAFAYAATKGAINSLTRQLAVDYAPIGLRVNAVLPGGVRTPMTQADWDAAADPQVARARDDALHLRGRIAEPEEIASVVAFLLSDDASFVTGQEIVVDGGASARCVSQPFDPEILAAAGRGSNDRQD</sequence>
<evidence type="ECO:0000313" key="5">
    <source>
        <dbReference type="EMBL" id="MBP2351603.1"/>
    </source>
</evidence>
<dbReference type="CDD" id="cd05233">
    <property type="entry name" value="SDR_c"/>
    <property type="match status" value="1"/>
</dbReference>
<dbReference type="InterPro" id="IPR036291">
    <property type="entry name" value="NAD(P)-bd_dom_sf"/>
</dbReference>
<dbReference type="EMBL" id="JAGINT010000001">
    <property type="protein sequence ID" value="MBP2351603.1"/>
    <property type="molecule type" value="Genomic_DNA"/>
</dbReference>
<comment type="similarity">
    <text evidence="1">Belongs to the short-chain dehydrogenases/reductases (SDR) family.</text>
</comment>
<keyword evidence="2" id="KW-0560">Oxidoreductase</keyword>
<dbReference type="SUPFAM" id="SSF51735">
    <property type="entry name" value="NAD(P)-binding Rossmann-fold domains"/>
    <property type="match status" value="1"/>
</dbReference>
<comment type="caution">
    <text evidence="5">The sequence shown here is derived from an EMBL/GenBank/DDBJ whole genome shotgun (WGS) entry which is preliminary data.</text>
</comment>
<dbReference type="PANTHER" id="PTHR24321:SF8">
    <property type="entry name" value="ESTRADIOL 17-BETA-DEHYDROGENASE 8-RELATED"/>
    <property type="match status" value="1"/>
</dbReference>
<reference evidence="5 6" key="1">
    <citation type="submission" date="2021-03" db="EMBL/GenBank/DDBJ databases">
        <title>Sequencing the genomes of 1000 actinobacteria strains.</title>
        <authorList>
            <person name="Klenk H.-P."/>
        </authorList>
    </citation>
    <scope>NUCLEOTIDE SEQUENCE [LARGE SCALE GENOMIC DNA]</scope>
    <source>
        <strain evidence="5 6">DSM 18824</strain>
    </source>
</reference>
<organism evidence="5 6">
    <name type="scientific">Kribbella aluminosa</name>
    <dbReference type="NCBI Taxonomy" id="416017"/>
    <lineage>
        <taxon>Bacteria</taxon>
        <taxon>Bacillati</taxon>
        <taxon>Actinomycetota</taxon>
        <taxon>Actinomycetes</taxon>
        <taxon>Propionibacteriales</taxon>
        <taxon>Kribbellaceae</taxon>
        <taxon>Kribbella</taxon>
    </lineage>
</organism>
<dbReference type="PROSITE" id="PS00061">
    <property type="entry name" value="ADH_SHORT"/>
    <property type="match status" value="1"/>
</dbReference>
<proteinExistence type="inferred from homology"/>
<evidence type="ECO:0000259" key="4">
    <source>
        <dbReference type="SMART" id="SM00822"/>
    </source>
</evidence>